<comment type="caution">
    <text evidence="1">The sequence shown here is derived from an EMBL/GenBank/DDBJ whole genome shotgun (WGS) entry which is preliminary data.</text>
</comment>
<gene>
    <name evidence="1" type="ORF">Pcinc_030534</name>
</gene>
<sequence>MLSLAPNSFPWFLLLHQSPLLPNLCSFKSNSLNYDLTPTIPSPPPFLLPNPCTHHSFSPTHVITIPSPPPMSPPIFLPNPCPHYPPSPTISSPHPCPHHPSPIYESVSLKPRRPEWLWRLSDALNCEAIRMAWRWCGVRVGW</sequence>
<dbReference type="AlphaFoldDB" id="A0AAE1K432"/>
<proteinExistence type="predicted"/>
<protein>
    <submittedName>
        <fullName evidence="1">Uncharacterized protein</fullName>
    </submittedName>
</protein>
<evidence type="ECO:0000313" key="2">
    <source>
        <dbReference type="Proteomes" id="UP001286313"/>
    </source>
</evidence>
<organism evidence="1 2">
    <name type="scientific">Petrolisthes cinctipes</name>
    <name type="common">Flat porcelain crab</name>
    <dbReference type="NCBI Taxonomy" id="88211"/>
    <lineage>
        <taxon>Eukaryota</taxon>
        <taxon>Metazoa</taxon>
        <taxon>Ecdysozoa</taxon>
        <taxon>Arthropoda</taxon>
        <taxon>Crustacea</taxon>
        <taxon>Multicrustacea</taxon>
        <taxon>Malacostraca</taxon>
        <taxon>Eumalacostraca</taxon>
        <taxon>Eucarida</taxon>
        <taxon>Decapoda</taxon>
        <taxon>Pleocyemata</taxon>
        <taxon>Anomura</taxon>
        <taxon>Galatheoidea</taxon>
        <taxon>Porcellanidae</taxon>
        <taxon>Petrolisthes</taxon>
    </lineage>
</organism>
<evidence type="ECO:0000313" key="1">
    <source>
        <dbReference type="EMBL" id="KAK3863722.1"/>
    </source>
</evidence>
<reference evidence="1" key="1">
    <citation type="submission" date="2023-10" db="EMBL/GenBank/DDBJ databases">
        <title>Genome assemblies of two species of porcelain crab, Petrolisthes cinctipes and Petrolisthes manimaculis (Anomura: Porcellanidae).</title>
        <authorList>
            <person name="Angst P."/>
        </authorList>
    </citation>
    <scope>NUCLEOTIDE SEQUENCE</scope>
    <source>
        <strain evidence="1">PB745_01</strain>
        <tissue evidence="1">Gill</tissue>
    </source>
</reference>
<keyword evidence="2" id="KW-1185">Reference proteome</keyword>
<dbReference type="Proteomes" id="UP001286313">
    <property type="component" value="Unassembled WGS sequence"/>
</dbReference>
<accession>A0AAE1K432</accession>
<name>A0AAE1K432_PETCI</name>
<dbReference type="EMBL" id="JAWQEG010003957">
    <property type="protein sequence ID" value="KAK3863722.1"/>
    <property type="molecule type" value="Genomic_DNA"/>
</dbReference>